<evidence type="ECO:0008006" key="3">
    <source>
        <dbReference type="Google" id="ProtNLM"/>
    </source>
</evidence>
<accession>A0A026W1K2</accession>
<dbReference type="Proteomes" id="UP000053097">
    <property type="component" value="Unassembled WGS sequence"/>
</dbReference>
<sequence>MIARLERYIDKKGMEVNIGKTKVMRFRKGGGRERKMKWRWKGKELEEVKEYKYLGYTGCLDDPVPPVNDV</sequence>
<name>A0A026W1K2_OOCBI</name>
<protein>
    <recommendedName>
        <fullName evidence="3">Reverse transcriptase domain-containing protein</fullName>
    </recommendedName>
</protein>
<evidence type="ECO:0000313" key="2">
    <source>
        <dbReference type="Proteomes" id="UP000053097"/>
    </source>
</evidence>
<proteinExistence type="predicted"/>
<gene>
    <name evidence="1" type="ORF">X777_11959</name>
</gene>
<evidence type="ECO:0000313" key="1">
    <source>
        <dbReference type="EMBL" id="EZA49461.1"/>
    </source>
</evidence>
<organism evidence="1 2">
    <name type="scientific">Ooceraea biroi</name>
    <name type="common">Clonal raider ant</name>
    <name type="synonym">Cerapachys biroi</name>
    <dbReference type="NCBI Taxonomy" id="2015173"/>
    <lineage>
        <taxon>Eukaryota</taxon>
        <taxon>Metazoa</taxon>
        <taxon>Ecdysozoa</taxon>
        <taxon>Arthropoda</taxon>
        <taxon>Hexapoda</taxon>
        <taxon>Insecta</taxon>
        <taxon>Pterygota</taxon>
        <taxon>Neoptera</taxon>
        <taxon>Endopterygota</taxon>
        <taxon>Hymenoptera</taxon>
        <taxon>Apocrita</taxon>
        <taxon>Aculeata</taxon>
        <taxon>Formicoidea</taxon>
        <taxon>Formicidae</taxon>
        <taxon>Dorylinae</taxon>
        <taxon>Ooceraea</taxon>
    </lineage>
</organism>
<keyword evidence="2" id="KW-1185">Reference proteome</keyword>
<dbReference type="AlphaFoldDB" id="A0A026W1K2"/>
<dbReference type="EMBL" id="KK107519">
    <property type="protein sequence ID" value="EZA49461.1"/>
    <property type="molecule type" value="Genomic_DNA"/>
</dbReference>
<reference evidence="1 2" key="1">
    <citation type="journal article" date="2014" name="Curr. Biol.">
        <title>The genome of the clonal raider ant Cerapachys biroi.</title>
        <authorList>
            <person name="Oxley P.R."/>
            <person name="Ji L."/>
            <person name="Fetter-Pruneda I."/>
            <person name="McKenzie S.K."/>
            <person name="Li C."/>
            <person name="Hu H."/>
            <person name="Zhang G."/>
            <person name="Kronauer D.J."/>
        </authorList>
    </citation>
    <scope>NUCLEOTIDE SEQUENCE [LARGE SCALE GENOMIC DNA]</scope>
</reference>